<dbReference type="EMBL" id="UINC01119011">
    <property type="protein sequence ID" value="SVC92528.1"/>
    <property type="molecule type" value="Genomic_DNA"/>
</dbReference>
<accession>A0A382R671</accession>
<sequence length="47" mass="5357">MKGKNQVDINTGTPLSKNKSFSRKRRLKVEFIGEVPKNTKQKVVTLI</sequence>
<organism evidence="2">
    <name type="scientific">marine metagenome</name>
    <dbReference type="NCBI Taxonomy" id="408172"/>
    <lineage>
        <taxon>unclassified sequences</taxon>
        <taxon>metagenomes</taxon>
        <taxon>ecological metagenomes</taxon>
    </lineage>
</organism>
<feature type="non-terminal residue" evidence="2">
    <location>
        <position position="47"/>
    </location>
</feature>
<name>A0A382R671_9ZZZZ</name>
<feature type="compositionally biased region" description="Polar residues" evidence="1">
    <location>
        <begin position="7"/>
        <end position="19"/>
    </location>
</feature>
<feature type="region of interest" description="Disordered" evidence="1">
    <location>
        <begin position="1"/>
        <end position="23"/>
    </location>
</feature>
<evidence type="ECO:0000256" key="1">
    <source>
        <dbReference type="SAM" id="MobiDB-lite"/>
    </source>
</evidence>
<protein>
    <submittedName>
        <fullName evidence="2">Uncharacterized protein</fullName>
    </submittedName>
</protein>
<evidence type="ECO:0000313" key="2">
    <source>
        <dbReference type="EMBL" id="SVC92528.1"/>
    </source>
</evidence>
<gene>
    <name evidence="2" type="ORF">METZ01_LOCUS345382</name>
</gene>
<proteinExistence type="predicted"/>
<dbReference type="AlphaFoldDB" id="A0A382R671"/>
<reference evidence="2" key="1">
    <citation type="submission" date="2018-05" db="EMBL/GenBank/DDBJ databases">
        <authorList>
            <person name="Lanie J.A."/>
            <person name="Ng W.-L."/>
            <person name="Kazmierczak K.M."/>
            <person name="Andrzejewski T.M."/>
            <person name="Davidsen T.M."/>
            <person name="Wayne K.J."/>
            <person name="Tettelin H."/>
            <person name="Glass J.I."/>
            <person name="Rusch D."/>
            <person name="Podicherti R."/>
            <person name="Tsui H.-C.T."/>
            <person name="Winkler M.E."/>
        </authorList>
    </citation>
    <scope>NUCLEOTIDE SEQUENCE</scope>
</reference>